<evidence type="ECO:0000256" key="6">
    <source>
        <dbReference type="ARBA" id="ARBA00022692"/>
    </source>
</evidence>
<evidence type="ECO:0000256" key="3">
    <source>
        <dbReference type="ARBA" id="ARBA00005100"/>
    </source>
</evidence>
<keyword evidence="12" id="KW-0472">Membrane</keyword>
<keyword evidence="11" id="KW-0333">Golgi apparatus</keyword>
<comment type="caution">
    <text evidence="16">The sequence shown here is derived from an EMBL/GenBank/DDBJ whole genome shotgun (WGS) entry which is preliminary data.</text>
</comment>
<dbReference type="Gene3D" id="3.40.50.720">
    <property type="entry name" value="NAD(P)-binding Rossmann-like Domain"/>
    <property type="match status" value="1"/>
</dbReference>
<evidence type="ECO:0000256" key="9">
    <source>
        <dbReference type="ARBA" id="ARBA00022989"/>
    </source>
</evidence>
<dbReference type="STRING" id="1798647.A2855_01630"/>
<evidence type="ECO:0000256" key="7">
    <source>
        <dbReference type="ARBA" id="ARBA00022793"/>
    </source>
</evidence>
<keyword evidence="7" id="KW-0210">Decarboxylase</keyword>
<dbReference type="AlphaFoldDB" id="A0A1G2CBA9"/>
<evidence type="ECO:0000256" key="4">
    <source>
        <dbReference type="ARBA" id="ARBA00007505"/>
    </source>
</evidence>
<dbReference type="CDD" id="cd05230">
    <property type="entry name" value="UGD_SDR_e"/>
    <property type="match status" value="1"/>
</dbReference>
<evidence type="ECO:0000256" key="11">
    <source>
        <dbReference type="ARBA" id="ARBA00023034"/>
    </source>
</evidence>
<evidence type="ECO:0000256" key="8">
    <source>
        <dbReference type="ARBA" id="ARBA00022968"/>
    </source>
</evidence>
<evidence type="ECO:0000256" key="2">
    <source>
        <dbReference type="ARBA" id="ARBA00004447"/>
    </source>
</evidence>
<keyword evidence="6" id="KW-0812">Transmembrane</keyword>
<keyword evidence="13" id="KW-0325">Glycoprotein</keyword>
<keyword evidence="8" id="KW-0735">Signal-anchor</keyword>
<evidence type="ECO:0000259" key="15">
    <source>
        <dbReference type="Pfam" id="PF16363"/>
    </source>
</evidence>
<gene>
    <name evidence="16" type="ORF">A2855_01630</name>
</gene>
<comment type="pathway">
    <text evidence="3">Nucleotide-sugar biosynthesis; UDP-alpha-D-xylose biosynthesis; UDP-alpha-D-xylose from UDP-alpha-D-glucuronate: step 1/1.</text>
</comment>
<dbReference type="InterPro" id="IPR016040">
    <property type="entry name" value="NAD(P)-bd_dom"/>
</dbReference>
<dbReference type="UniPathway" id="UPA00796">
    <property type="reaction ID" value="UER00771"/>
</dbReference>
<dbReference type="InterPro" id="IPR044516">
    <property type="entry name" value="UXS-like"/>
</dbReference>
<feature type="domain" description="NAD(P)-binding" evidence="15">
    <location>
        <begin position="10"/>
        <end position="311"/>
    </location>
</feature>
<evidence type="ECO:0000256" key="12">
    <source>
        <dbReference type="ARBA" id="ARBA00023136"/>
    </source>
</evidence>
<proteinExistence type="inferred from homology"/>
<evidence type="ECO:0000256" key="13">
    <source>
        <dbReference type="ARBA" id="ARBA00023180"/>
    </source>
</evidence>
<comment type="cofactor">
    <cofactor evidence="1">
        <name>NAD(+)</name>
        <dbReference type="ChEBI" id="CHEBI:57540"/>
    </cofactor>
</comment>
<name>A0A1G2CBA9_9BACT</name>
<evidence type="ECO:0000313" key="17">
    <source>
        <dbReference type="Proteomes" id="UP000179059"/>
    </source>
</evidence>
<comment type="subcellular location">
    <subcellularLocation>
        <location evidence="2">Golgi apparatus</location>
        <location evidence="2">Golgi stack membrane</location>
        <topology evidence="2">Single-pass type II membrane protein</topology>
    </subcellularLocation>
</comment>
<dbReference type="GO" id="GO:0070403">
    <property type="term" value="F:NAD+ binding"/>
    <property type="evidence" value="ECO:0007669"/>
    <property type="project" value="InterPro"/>
</dbReference>
<dbReference type="InterPro" id="IPR036291">
    <property type="entry name" value="NAD(P)-bd_dom_sf"/>
</dbReference>
<dbReference type="GO" id="GO:0048040">
    <property type="term" value="F:UDP-glucuronate decarboxylase activity"/>
    <property type="evidence" value="ECO:0007669"/>
    <property type="project" value="UniProtKB-EC"/>
</dbReference>
<protein>
    <recommendedName>
        <fullName evidence="5">UDP-glucuronate decarboxylase</fullName>
        <ecNumber evidence="5">4.1.1.35</ecNumber>
    </recommendedName>
</protein>
<accession>A0A1G2CBA9</accession>
<reference evidence="16 17" key="1">
    <citation type="journal article" date="2016" name="Nat. Commun.">
        <title>Thousands of microbial genomes shed light on interconnected biogeochemical processes in an aquifer system.</title>
        <authorList>
            <person name="Anantharaman K."/>
            <person name="Brown C.T."/>
            <person name="Hug L.A."/>
            <person name="Sharon I."/>
            <person name="Castelle C.J."/>
            <person name="Probst A.J."/>
            <person name="Thomas B.C."/>
            <person name="Singh A."/>
            <person name="Wilkins M.J."/>
            <person name="Karaoz U."/>
            <person name="Brodie E.L."/>
            <person name="Williams K.H."/>
            <person name="Hubbard S.S."/>
            <person name="Banfield J.F."/>
        </authorList>
    </citation>
    <scope>NUCLEOTIDE SEQUENCE [LARGE SCALE GENOMIC DNA]</scope>
</reference>
<dbReference type="EC" id="4.1.1.35" evidence="5"/>
<keyword evidence="9" id="KW-1133">Transmembrane helix</keyword>
<dbReference type="Pfam" id="PF16363">
    <property type="entry name" value="GDP_Man_Dehyd"/>
    <property type="match status" value="1"/>
</dbReference>
<evidence type="ECO:0000313" key="16">
    <source>
        <dbReference type="EMBL" id="OGY97950.1"/>
    </source>
</evidence>
<evidence type="ECO:0000256" key="14">
    <source>
        <dbReference type="ARBA" id="ARBA00023239"/>
    </source>
</evidence>
<evidence type="ECO:0000256" key="10">
    <source>
        <dbReference type="ARBA" id="ARBA00023027"/>
    </source>
</evidence>
<evidence type="ECO:0000256" key="1">
    <source>
        <dbReference type="ARBA" id="ARBA00001911"/>
    </source>
</evidence>
<dbReference type="GO" id="GO:0042732">
    <property type="term" value="P:D-xylose metabolic process"/>
    <property type="evidence" value="ECO:0007669"/>
    <property type="project" value="InterPro"/>
</dbReference>
<evidence type="ECO:0000256" key="5">
    <source>
        <dbReference type="ARBA" id="ARBA00012290"/>
    </source>
</evidence>
<dbReference type="EMBL" id="MHKX01000020">
    <property type="protein sequence ID" value="OGY97950.1"/>
    <property type="molecule type" value="Genomic_DNA"/>
</dbReference>
<sequence>MANAPTRAILIAGGAGFIGSHLAERLLNDDCRVIIADNFVTGSRQNLEHLASNPNLTVVEANVREPLRLDKALADSVLAEIYNLASPASPKHYQKDPIDTLLTNVLGAHNLLELAAKHGADYFQASTSEVYGDPAVHPQTETYWGNVNPIGIRSCYDEGKRAAETLCFDHARKRGAKVRVGRIFNTYGPRMARDDGRVVSNFIVQALAGTPLTIYGDGKQSRSFQYIDDLVAGILAVMRQGDMGPFNLGNPDEFTMRELADKVLAMTGSKSQIVTEPLPQDDPTRRCPDISKARALGWEPKVALEEGLQKTIEYFRGLV</sequence>
<comment type="similarity">
    <text evidence="4">Belongs to the NAD(P)-dependent epimerase/dehydratase family. UDP-glucuronic acid decarboxylase subfamily.</text>
</comment>
<organism evidence="16 17">
    <name type="scientific">Candidatus Liptonbacteria bacterium RIFCSPHIGHO2_01_FULL_57_28</name>
    <dbReference type="NCBI Taxonomy" id="1798647"/>
    <lineage>
        <taxon>Bacteria</taxon>
        <taxon>Candidatus Liptoniibacteriota</taxon>
    </lineage>
</organism>
<keyword evidence="14" id="KW-0456">Lyase</keyword>
<dbReference type="GO" id="GO:0033320">
    <property type="term" value="P:UDP-D-xylose biosynthetic process"/>
    <property type="evidence" value="ECO:0007669"/>
    <property type="project" value="UniProtKB-UniPathway"/>
</dbReference>
<dbReference type="SUPFAM" id="SSF51735">
    <property type="entry name" value="NAD(P)-binding Rossmann-fold domains"/>
    <property type="match status" value="1"/>
</dbReference>
<dbReference type="PANTHER" id="PTHR43078:SF6">
    <property type="entry name" value="UDP-GLUCURONIC ACID DECARBOXYLASE 1"/>
    <property type="match status" value="1"/>
</dbReference>
<dbReference type="Proteomes" id="UP000179059">
    <property type="component" value="Unassembled WGS sequence"/>
</dbReference>
<keyword evidence="10" id="KW-0520">NAD</keyword>
<dbReference type="PANTHER" id="PTHR43078">
    <property type="entry name" value="UDP-GLUCURONIC ACID DECARBOXYLASE-RELATED"/>
    <property type="match status" value="1"/>
</dbReference>
<dbReference type="FunFam" id="3.40.50.720:FF:000065">
    <property type="entry name" value="UDP-glucuronic acid decarboxylase 1"/>
    <property type="match status" value="1"/>
</dbReference>
<dbReference type="GO" id="GO:0005737">
    <property type="term" value="C:cytoplasm"/>
    <property type="evidence" value="ECO:0007669"/>
    <property type="project" value="TreeGrafter"/>
</dbReference>